<dbReference type="OrthoDB" id="3701208at2"/>
<keyword evidence="2" id="KW-1133">Transmembrane helix</keyword>
<keyword evidence="2" id="KW-0472">Membrane</keyword>
<dbReference type="AlphaFoldDB" id="A0A223RQS1"/>
<feature type="compositionally biased region" description="Basic and acidic residues" evidence="1">
    <location>
        <begin position="65"/>
        <end position="83"/>
    </location>
</feature>
<accession>A0A223RQS1</accession>
<feature type="region of interest" description="Disordered" evidence="1">
    <location>
        <begin position="198"/>
        <end position="259"/>
    </location>
</feature>
<dbReference type="EMBL" id="CP022752">
    <property type="protein sequence ID" value="ASU78221.1"/>
    <property type="molecule type" value="Genomic_DNA"/>
</dbReference>
<feature type="compositionally biased region" description="Low complexity" evidence="1">
    <location>
        <begin position="243"/>
        <end position="253"/>
    </location>
</feature>
<feature type="compositionally biased region" description="Polar residues" evidence="1">
    <location>
        <begin position="1"/>
        <end position="13"/>
    </location>
</feature>
<keyword evidence="2" id="KW-0812">Transmembrane</keyword>
<evidence type="ECO:0000313" key="4">
    <source>
        <dbReference type="Proteomes" id="UP000215043"/>
    </source>
</evidence>
<feature type="compositionally biased region" description="Basic and acidic residues" evidence="1">
    <location>
        <begin position="223"/>
        <end position="242"/>
    </location>
</feature>
<evidence type="ECO:0000313" key="3">
    <source>
        <dbReference type="EMBL" id="ASU78221.1"/>
    </source>
</evidence>
<name>A0A223RQS1_9ACTN</name>
<dbReference type="KEGG" id="aey:CDG81_07820"/>
<feature type="transmembrane region" description="Helical" evidence="2">
    <location>
        <begin position="114"/>
        <end position="137"/>
    </location>
</feature>
<proteinExistence type="predicted"/>
<feature type="compositionally biased region" description="Basic and acidic residues" evidence="1">
    <location>
        <begin position="44"/>
        <end position="57"/>
    </location>
</feature>
<feature type="region of interest" description="Disordered" evidence="1">
    <location>
        <begin position="1"/>
        <end position="90"/>
    </location>
</feature>
<sequence>MTASAPGSDQSENSGRKRQRADRRPQSRANIRTNRRVRSSSGERAYERKHERGRRSSEAAPSSGEAKRPKGRGVDRGSREPSAREVLLGSGALRSGREAFRALTNTIATSRVPFVGTVVVVLVTGIVATLWLSIAAVGNSYRMQESKQRVQTLSERKEDLLRSVSRMSSISEIRRRAVEMDMVPVSEVARLVKRPDGSVRVVGEPQPAEAPPDERGTAVPEGEDGREGQERRSNQRAPERGSDSSADPDQPASNEPSVG</sequence>
<evidence type="ECO:0000256" key="1">
    <source>
        <dbReference type="SAM" id="MobiDB-lite"/>
    </source>
</evidence>
<organism evidence="3 4">
    <name type="scientific">Actinopolyspora erythraea</name>
    <dbReference type="NCBI Taxonomy" id="414996"/>
    <lineage>
        <taxon>Bacteria</taxon>
        <taxon>Bacillati</taxon>
        <taxon>Actinomycetota</taxon>
        <taxon>Actinomycetes</taxon>
        <taxon>Actinopolysporales</taxon>
        <taxon>Actinopolysporaceae</taxon>
        <taxon>Actinopolyspora</taxon>
    </lineage>
</organism>
<reference evidence="3 4" key="1">
    <citation type="submission" date="2017-08" db="EMBL/GenBank/DDBJ databases">
        <title>The complete genome sequence of moderately halophilic actinomycete Actinopolyspora erythraea YIM 90600, the producer of novel erythromycin, novel actinopolysporins A-C and tubercidin.</title>
        <authorList>
            <person name="Yin M."/>
            <person name="Tang S."/>
        </authorList>
    </citation>
    <scope>NUCLEOTIDE SEQUENCE [LARGE SCALE GENOMIC DNA]</scope>
    <source>
        <strain evidence="3 4">YIM 90600</strain>
    </source>
</reference>
<evidence type="ECO:0008006" key="5">
    <source>
        <dbReference type="Google" id="ProtNLM"/>
    </source>
</evidence>
<gene>
    <name evidence="3" type="ORF">CDG81_07820</name>
</gene>
<dbReference type="RefSeq" id="WP_052428011.1">
    <property type="nucleotide sequence ID" value="NZ_CP022752.1"/>
</dbReference>
<protein>
    <recommendedName>
        <fullName evidence="5">Cell division protein FtsL</fullName>
    </recommendedName>
</protein>
<evidence type="ECO:0000256" key="2">
    <source>
        <dbReference type="SAM" id="Phobius"/>
    </source>
</evidence>
<dbReference type="Proteomes" id="UP000215043">
    <property type="component" value="Chromosome"/>
</dbReference>